<dbReference type="InterPro" id="IPR036388">
    <property type="entry name" value="WH-like_DNA-bd_sf"/>
</dbReference>
<dbReference type="InterPro" id="IPR003591">
    <property type="entry name" value="Leu-rich_rpt_typical-subtyp"/>
</dbReference>
<sequence length="1404" mass="157264">MAGSQHEPGKLSDDECWSIIKQKVSGGGGATLAADLESIGKDIAKKCGGLPLLAKVLGGTLHGKQSQEWQSILNSRLWDTEDGNKVLRVLRLSFDYLSSPALKKCFAYCSIFPKDFEIEREELIQLWMAEAVDARKLRTVFSMVDVFNRPRKFKSLRTLKLRSSGMTELPDSICKLRHLRYLDVSDTAIRALPESITKLYHLETLRLKHCSECRQLSTLGCLPRLKILEIGGMGTVKCIDNEFYSSGGRAGVLFPALKELTLSRMGGLEEWMVAGGEGDQVFPCLEKLSIERCGKLKSIRILFPALKELTLSHMIGLEEWKVQGGEGDQVFPCLEKLSIKSCGKLKSIRVLFPALKELTLSYMGGLEEWMVPGGEGDQVFSCLEKLSIQWCGKLKSIAILFPALKELTLTSWCGKLRSIRVLFPALKELTLSRMGGLEEWMVPGGEGDQVFPFLEKLSIVECDKLKSTLSVSGGEGGQVFPCLEKLSIQRCGKLKSISILFPALKELTLSHMSGLEEWMVPEWMVPGGEGDQVFPFLEKLSIVECDKLKSIRVLFPALKELTLSGMGGLEEWKVPGGEGGQVFPCLEKLSIQRCGKLKSISILFPALKELTLSHMSGLEEWMVPGGEGDQVFSCLEKLSIERCGKLKSIPICGLSSLVEFVIEKCDELRYLSGEFHGCTSLQLLRIEGCRKLESIPSVQHCTALVELSISWCSELITIPGDFRELKSSLKKLIICNCKLGALPSGLQCCASLEELSIIDWGELKQILISIDWLGLRQLRSLVELEIRWCQSLSDFPEEDCMGSLTQLRELTIGGFSEELEAFPVGLVNSFQHPNLSGSLESLLIYGWDILKSVPHQLQHLTALKSLDIQGFKGEEFEEAAADWLANLSSLRILEIMGQKVKEINGSLDEIQRLASLCGLRLTAPQHAHGAPEINLDRETESSSEVVSIFGAVDARKLRTVFSMVDVFNRPRKFKSLRTLKLRWSGITELPDSICKLRHLRYLDVSDTAIRALPESITKLYHLETLRLKNCKDGNKALRILRLSFDYLSSPTLKKCFAYCSIFPKDFEIEREELIQLWMAEGFLRPSNQRMEDVGNKCFNDLLANSFFQDVERNEYGIITLIAFCDKLISIDWFGLRQLRSLVRLEIRWCRSLSDFPEEDCMGNLTQLRELTIGGLSEELEAFPAGLVNSFQHPNLSGSLESLRIYGWDKLKSVPHQLQHLTALKSLVIRGFNGEEFEEALPDWLANLSSLRSLRIWFCKNLKHLPNEPVKLSLEKLQDVAYNADDVLDDFAYEILRKDQKKGKVRDCFSFHNPVTFHRSMGQKVTEINGSLDEIQRLASLCGLRLTAPQHADGAPEISLDRETESSLERSEVVVGRDGDVFKILNLLSGSIGHQVLPVVPIGGF</sequence>
<dbReference type="SMART" id="SM00369">
    <property type="entry name" value="LRR_TYP"/>
    <property type="match status" value="3"/>
</dbReference>
<dbReference type="Gene3D" id="1.10.8.430">
    <property type="entry name" value="Helical domain of apoptotic protease-activating factors"/>
    <property type="match status" value="1"/>
</dbReference>
<evidence type="ECO:0000256" key="5">
    <source>
        <dbReference type="ARBA" id="ARBA00022840"/>
    </source>
</evidence>
<dbReference type="SUPFAM" id="SSF52540">
    <property type="entry name" value="P-loop containing nucleoside triphosphate hydrolases"/>
    <property type="match status" value="1"/>
</dbReference>
<dbReference type="InterPro" id="IPR055414">
    <property type="entry name" value="LRR_R13L4/SHOC2-like"/>
</dbReference>
<dbReference type="InterPro" id="IPR042197">
    <property type="entry name" value="Apaf_helical"/>
</dbReference>
<dbReference type="InterPro" id="IPR027417">
    <property type="entry name" value="P-loop_NTPase"/>
</dbReference>
<dbReference type="Pfam" id="PF23598">
    <property type="entry name" value="LRR_14"/>
    <property type="match status" value="2"/>
</dbReference>
<evidence type="ECO:0000259" key="6">
    <source>
        <dbReference type="PROSITE" id="PS50993"/>
    </source>
</evidence>
<dbReference type="InterPro" id="IPR006605">
    <property type="entry name" value="G2_nidogen/fibulin_G2F"/>
</dbReference>
<reference evidence="7" key="1">
    <citation type="submission" date="2019-03" db="EMBL/GenBank/DDBJ databases">
        <authorList>
            <person name="Mank J."/>
            <person name="Almeida P."/>
        </authorList>
    </citation>
    <scope>NUCLEOTIDE SEQUENCE</scope>
    <source>
        <strain evidence="7">78183</strain>
    </source>
</reference>
<keyword evidence="2" id="KW-0677">Repeat</keyword>
<dbReference type="Pfam" id="PF18052">
    <property type="entry name" value="Rx_N"/>
    <property type="match status" value="1"/>
</dbReference>
<dbReference type="Gene3D" id="1.10.10.10">
    <property type="entry name" value="Winged helix-like DNA-binding domain superfamily/Winged helix DNA-binding domain"/>
    <property type="match status" value="2"/>
</dbReference>
<keyword evidence="3" id="KW-0547">Nucleotide-binding</keyword>
<dbReference type="InterPro" id="IPR041118">
    <property type="entry name" value="Rx_N"/>
</dbReference>
<dbReference type="InterPro" id="IPR058922">
    <property type="entry name" value="WHD_DRP"/>
</dbReference>
<gene>
    <name evidence="7" type="ORF">SVIM_LOCUS299072</name>
</gene>
<dbReference type="Gene3D" id="3.80.10.10">
    <property type="entry name" value="Ribonuclease Inhibitor"/>
    <property type="match status" value="6"/>
</dbReference>
<evidence type="ECO:0000256" key="2">
    <source>
        <dbReference type="ARBA" id="ARBA00022737"/>
    </source>
</evidence>
<feature type="domain" description="Nidogen G2 beta-barrel" evidence="6">
    <location>
        <begin position="1347"/>
        <end position="1404"/>
    </location>
</feature>
<dbReference type="PROSITE" id="PS50993">
    <property type="entry name" value="NIDOGEN_G2"/>
    <property type="match status" value="1"/>
</dbReference>
<dbReference type="GO" id="GO:0051707">
    <property type="term" value="P:response to other organism"/>
    <property type="evidence" value="ECO:0007669"/>
    <property type="project" value="UniProtKB-ARBA"/>
</dbReference>
<proteinExistence type="predicted"/>
<keyword evidence="4" id="KW-0611">Plant defense</keyword>
<dbReference type="GO" id="GO:0043531">
    <property type="term" value="F:ADP binding"/>
    <property type="evidence" value="ECO:0007669"/>
    <property type="project" value="InterPro"/>
</dbReference>
<keyword evidence="5" id="KW-0067">ATP-binding</keyword>
<accession>A0A6N2LYX5</accession>
<evidence type="ECO:0000256" key="4">
    <source>
        <dbReference type="ARBA" id="ARBA00022821"/>
    </source>
</evidence>
<organism evidence="7">
    <name type="scientific">Salix viminalis</name>
    <name type="common">Common osier</name>
    <name type="synonym">Basket willow</name>
    <dbReference type="NCBI Taxonomy" id="40686"/>
    <lineage>
        <taxon>Eukaryota</taxon>
        <taxon>Viridiplantae</taxon>
        <taxon>Streptophyta</taxon>
        <taxon>Embryophyta</taxon>
        <taxon>Tracheophyta</taxon>
        <taxon>Spermatophyta</taxon>
        <taxon>Magnoliopsida</taxon>
        <taxon>eudicotyledons</taxon>
        <taxon>Gunneridae</taxon>
        <taxon>Pentapetalae</taxon>
        <taxon>rosids</taxon>
        <taxon>fabids</taxon>
        <taxon>Malpighiales</taxon>
        <taxon>Salicaceae</taxon>
        <taxon>Saliceae</taxon>
        <taxon>Salix</taxon>
    </lineage>
</organism>
<dbReference type="SUPFAM" id="SSF52058">
    <property type="entry name" value="L domain-like"/>
    <property type="match status" value="4"/>
</dbReference>
<evidence type="ECO:0000256" key="3">
    <source>
        <dbReference type="ARBA" id="ARBA00022741"/>
    </source>
</evidence>
<name>A0A6N2LYX5_SALVM</name>
<dbReference type="PANTHER" id="PTHR36766">
    <property type="entry name" value="PLANT BROAD-SPECTRUM MILDEW RESISTANCE PROTEIN RPW8"/>
    <property type="match status" value="1"/>
</dbReference>
<protein>
    <recommendedName>
        <fullName evidence="6">Nidogen G2 beta-barrel domain-containing protein</fullName>
    </recommendedName>
</protein>
<evidence type="ECO:0000256" key="1">
    <source>
        <dbReference type="ARBA" id="ARBA00022614"/>
    </source>
</evidence>
<dbReference type="Pfam" id="PF23559">
    <property type="entry name" value="WHD_DRP"/>
    <property type="match status" value="1"/>
</dbReference>
<dbReference type="GO" id="GO:0006952">
    <property type="term" value="P:defense response"/>
    <property type="evidence" value="ECO:0007669"/>
    <property type="project" value="UniProtKB-KW"/>
</dbReference>
<dbReference type="EMBL" id="CAADRP010001652">
    <property type="protein sequence ID" value="VFU46888.1"/>
    <property type="molecule type" value="Genomic_DNA"/>
</dbReference>
<dbReference type="InterPro" id="IPR057135">
    <property type="entry name" value="At4g27190-like_LRR"/>
</dbReference>
<keyword evidence="1" id="KW-0433">Leucine-rich repeat</keyword>
<dbReference type="PANTHER" id="PTHR36766:SF70">
    <property type="entry name" value="DISEASE RESISTANCE PROTEIN RGA4"/>
    <property type="match status" value="1"/>
</dbReference>
<dbReference type="Pfam" id="PF23247">
    <property type="entry name" value="LRR_RPS2"/>
    <property type="match status" value="1"/>
</dbReference>
<dbReference type="GO" id="GO:0005524">
    <property type="term" value="F:ATP binding"/>
    <property type="evidence" value="ECO:0007669"/>
    <property type="project" value="UniProtKB-KW"/>
</dbReference>
<evidence type="ECO:0000313" key="7">
    <source>
        <dbReference type="EMBL" id="VFU46888.1"/>
    </source>
</evidence>
<dbReference type="InterPro" id="IPR032675">
    <property type="entry name" value="LRR_dom_sf"/>
</dbReference>